<evidence type="ECO:0000256" key="1">
    <source>
        <dbReference type="SAM" id="MobiDB-lite"/>
    </source>
</evidence>
<dbReference type="Proteomes" id="UP000092124">
    <property type="component" value="Unassembled WGS sequence"/>
</dbReference>
<dbReference type="PANTHER" id="PTHR47008:SF1">
    <property type="entry name" value="PROTEIN CORDON-BLEU"/>
    <property type="match status" value="1"/>
</dbReference>
<dbReference type="GO" id="GO:1990357">
    <property type="term" value="C:terminal web"/>
    <property type="evidence" value="ECO:0007669"/>
    <property type="project" value="TreeGrafter"/>
</dbReference>
<dbReference type="GO" id="GO:0043025">
    <property type="term" value="C:neuronal cell body"/>
    <property type="evidence" value="ECO:0007669"/>
    <property type="project" value="TreeGrafter"/>
</dbReference>
<dbReference type="AlphaFoldDB" id="A0A1A6GSF1"/>
<keyword evidence="3" id="KW-1185">Reference proteome</keyword>
<dbReference type="GO" id="GO:0030041">
    <property type="term" value="P:actin filament polymerization"/>
    <property type="evidence" value="ECO:0007669"/>
    <property type="project" value="TreeGrafter"/>
</dbReference>
<evidence type="ECO:0000313" key="2">
    <source>
        <dbReference type="EMBL" id="OBS69106.1"/>
    </source>
</evidence>
<dbReference type="GO" id="GO:0005886">
    <property type="term" value="C:plasma membrane"/>
    <property type="evidence" value="ECO:0007669"/>
    <property type="project" value="TreeGrafter"/>
</dbReference>
<dbReference type="GO" id="GO:0044294">
    <property type="term" value="C:dendritic growth cone"/>
    <property type="evidence" value="ECO:0007669"/>
    <property type="project" value="TreeGrafter"/>
</dbReference>
<dbReference type="GO" id="GO:0003785">
    <property type="term" value="F:actin monomer binding"/>
    <property type="evidence" value="ECO:0007669"/>
    <property type="project" value="InterPro"/>
</dbReference>
<feature type="non-terminal residue" evidence="2">
    <location>
        <position position="1"/>
    </location>
</feature>
<dbReference type="GO" id="GO:0048471">
    <property type="term" value="C:perinuclear region of cytoplasm"/>
    <property type="evidence" value="ECO:0007669"/>
    <property type="project" value="TreeGrafter"/>
</dbReference>
<dbReference type="GO" id="GO:0005884">
    <property type="term" value="C:actin filament"/>
    <property type="evidence" value="ECO:0007669"/>
    <property type="project" value="TreeGrafter"/>
</dbReference>
<protein>
    <submittedName>
        <fullName evidence="2">Uncharacterized protein</fullName>
    </submittedName>
</protein>
<accession>A0A1A6GSF1</accession>
<dbReference type="STRING" id="56216.A0A1A6GSF1"/>
<feature type="region of interest" description="Disordered" evidence="1">
    <location>
        <begin position="1"/>
        <end position="21"/>
    </location>
</feature>
<name>A0A1A6GSF1_NEOLE</name>
<sequence length="76" mass="8265">RKMKARAPPPPGKPTAQSVYSEQKLPHDATLGSQQSLIHMKEALQNSTLDITVVLPSGLEKQSVVSGSLWRLDSKT</sequence>
<organism evidence="2 3">
    <name type="scientific">Neotoma lepida</name>
    <name type="common">Desert woodrat</name>
    <dbReference type="NCBI Taxonomy" id="56216"/>
    <lineage>
        <taxon>Eukaryota</taxon>
        <taxon>Metazoa</taxon>
        <taxon>Chordata</taxon>
        <taxon>Craniata</taxon>
        <taxon>Vertebrata</taxon>
        <taxon>Euteleostomi</taxon>
        <taxon>Mammalia</taxon>
        <taxon>Eutheria</taxon>
        <taxon>Euarchontoglires</taxon>
        <taxon>Glires</taxon>
        <taxon>Rodentia</taxon>
        <taxon>Myomorpha</taxon>
        <taxon>Muroidea</taxon>
        <taxon>Cricetidae</taxon>
        <taxon>Neotominae</taxon>
        <taxon>Neotoma</taxon>
    </lineage>
</organism>
<dbReference type="PANTHER" id="PTHR47008">
    <property type="entry name" value="PROTEIN CORDON-BLEU"/>
    <property type="match status" value="1"/>
</dbReference>
<dbReference type="EMBL" id="LZPO01075263">
    <property type="protein sequence ID" value="OBS69106.1"/>
    <property type="molecule type" value="Genomic_DNA"/>
</dbReference>
<dbReference type="GO" id="GO:0051639">
    <property type="term" value="P:actin filament network formation"/>
    <property type="evidence" value="ECO:0007669"/>
    <property type="project" value="TreeGrafter"/>
</dbReference>
<dbReference type="InterPro" id="IPR039895">
    <property type="entry name" value="COBL-like"/>
</dbReference>
<reference evidence="2 3" key="1">
    <citation type="submission" date="2016-06" db="EMBL/GenBank/DDBJ databases">
        <title>The Draft Genome Sequence and Annotation of the Desert Woodrat Neotoma lepida.</title>
        <authorList>
            <person name="Campbell M."/>
            <person name="Oakeson K.F."/>
            <person name="Yandell M."/>
            <person name="Halpert J.R."/>
            <person name="Dearing D."/>
        </authorList>
    </citation>
    <scope>NUCLEOTIDE SEQUENCE [LARGE SCALE GENOMIC DNA]</scope>
    <source>
        <strain evidence="2">417</strain>
        <tissue evidence="2">Liver</tissue>
    </source>
</reference>
<evidence type="ECO:0000313" key="3">
    <source>
        <dbReference type="Proteomes" id="UP000092124"/>
    </source>
</evidence>
<dbReference type="OrthoDB" id="8882621at2759"/>
<proteinExistence type="predicted"/>
<dbReference type="GO" id="GO:0044295">
    <property type="term" value="C:axonal growth cone"/>
    <property type="evidence" value="ECO:0007669"/>
    <property type="project" value="TreeGrafter"/>
</dbReference>
<comment type="caution">
    <text evidence="2">The sequence shown here is derived from an EMBL/GenBank/DDBJ whole genome shotgun (WGS) entry which is preliminary data.</text>
</comment>
<gene>
    <name evidence="2" type="ORF">A6R68_02353</name>
</gene>
<dbReference type="GO" id="GO:0001726">
    <property type="term" value="C:ruffle"/>
    <property type="evidence" value="ECO:0007669"/>
    <property type="project" value="TreeGrafter"/>
</dbReference>